<reference evidence="1" key="1">
    <citation type="journal article" date="2020" name="Nat. Commun.">
        <title>Large-scale genome sequencing of mycorrhizal fungi provides insights into the early evolution of symbiotic traits.</title>
        <authorList>
            <person name="Miyauchi S."/>
            <person name="Kiss E."/>
            <person name="Kuo A."/>
            <person name="Drula E."/>
            <person name="Kohler A."/>
            <person name="Sanchez-Garcia M."/>
            <person name="Morin E."/>
            <person name="Andreopoulos B."/>
            <person name="Barry K.W."/>
            <person name="Bonito G."/>
            <person name="Buee M."/>
            <person name="Carver A."/>
            <person name="Chen C."/>
            <person name="Cichocki N."/>
            <person name="Clum A."/>
            <person name="Culley D."/>
            <person name="Crous P.W."/>
            <person name="Fauchery L."/>
            <person name="Girlanda M."/>
            <person name="Hayes R.D."/>
            <person name="Keri Z."/>
            <person name="LaButti K."/>
            <person name="Lipzen A."/>
            <person name="Lombard V."/>
            <person name="Magnuson J."/>
            <person name="Maillard F."/>
            <person name="Murat C."/>
            <person name="Nolan M."/>
            <person name="Ohm R.A."/>
            <person name="Pangilinan J."/>
            <person name="Pereira M.F."/>
            <person name="Perotto S."/>
            <person name="Peter M."/>
            <person name="Pfister S."/>
            <person name="Riley R."/>
            <person name="Sitrit Y."/>
            <person name="Stielow J.B."/>
            <person name="Szollosi G."/>
            <person name="Zifcakova L."/>
            <person name="Stursova M."/>
            <person name="Spatafora J.W."/>
            <person name="Tedersoo L."/>
            <person name="Vaario L.M."/>
            <person name="Yamada A."/>
            <person name="Yan M."/>
            <person name="Wang P."/>
            <person name="Xu J."/>
            <person name="Bruns T."/>
            <person name="Baldrian P."/>
            <person name="Vilgalys R."/>
            <person name="Dunand C."/>
            <person name="Henrissat B."/>
            <person name="Grigoriev I.V."/>
            <person name="Hibbett D."/>
            <person name="Nagy L.G."/>
            <person name="Martin F.M."/>
        </authorList>
    </citation>
    <scope>NUCLEOTIDE SEQUENCE</scope>
    <source>
        <strain evidence="1">UP504</strain>
    </source>
</reference>
<evidence type="ECO:0000313" key="2">
    <source>
        <dbReference type="Proteomes" id="UP000886523"/>
    </source>
</evidence>
<name>A0A9P6AYA3_9AGAM</name>
<comment type="caution">
    <text evidence="1">The sequence shown here is derived from an EMBL/GenBank/DDBJ whole genome shotgun (WGS) entry which is preliminary data.</text>
</comment>
<dbReference type="EMBL" id="MU128965">
    <property type="protein sequence ID" value="KAF9514034.1"/>
    <property type="molecule type" value="Genomic_DNA"/>
</dbReference>
<proteinExistence type="predicted"/>
<organism evidence="1 2">
    <name type="scientific">Hydnum rufescens UP504</name>
    <dbReference type="NCBI Taxonomy" id="1448309"/>
    <lineage>
        <taxon>Eukaryota</taxon>
        <taxon>Fungi</taxon>
        <taxon>Dikarya</taxon>
        <taxon>Basidiomycota</taxon>
        <taxon>Agaricomycotina</taxon>
        <taxon>Agaricomycetes</taxon>
        <taxon>Cantharellales</taxon>
        <taxon>Hydnaceae</taxon>
        <taxon>Hydnum</taxon>
    </lineage>
</organism>
<dbReference type="AlphaFoldDB" id="A0A9P6AYA3"/>
<keyword evidence="2" id="KW-1185">Reference proteome</keyword>
<evidence type="ECO:0000313" key="1">
    <source>
        <dbReference type="EMBL" id="KAF9514034.1"/>
    </source>
</evidence>
<sequence length="158" mass="17159">MGNQAMKYVEYDMRLEEALDIQLVPRVDTDPHGLGLFMPSSDFEEPSGDASFNPSCSPKAGPGSIINLPAWPTPPSNQMRLGNWSTYQASSINLDASPLMWQDIPLHNSMPGREGLRNILWTPSKPQAPIGGPMGSWEMGPIVGCPMGRHPSGDSPML</sequence>
<dbReference type="Proteomes" id="UP000886523">
    <property type="component" value="Unassembled WGS sequence"/>
</dbReference>
<gene>
    <name evidence="1" type="ORF">BS47DRAFT_1361993</name>
</gene>
<protein>
    <submittedName>
        <fullName evidence="1">Uncharacterized protein</fullName>
    </submittedName>
</protein>
<accession>A0A9P6AYA3</accession>